<accession>A0ABS4WSM4</accession>
<protein>
    <recommendedName>
        <fullName evidence="1">Helix-turn-helix domain-containing protein</fullName>
    </recommendedName>
</protein>
<dbReference type="RefSeq" id="WP_210098100.1">
    <property type="nucleotide sequence ID" value="NZ_BAAAIO010000003.1"/>
</dbReference>
<keyword evidence="3" id="KW-1185">Reference proteome</keyword>
<sequence length="66" mass="7382">MTLTSDVPQKRFYFVDEVATELRRSEASIRWMIHTEQIKTGKIGGRVVVAAAEIDRIISEAFADAG</sequence>
<evidence type="ECO:0000313" key="3">
    <source>
        <dbReference type="Proteomes" id="UP000703720"/>
    </source>
</evidence>
<dbReference type="InterPro" id="IPR041657">
    <property type="entry name" value="HTH_17"/>
</dbReference>
<dbReference type="Proteomes" id="UP000703720">
    <property type="component" value="Unassembled WGS sequence"/>
</dbReference>
<evidence type="ECO:0000259" key="1">
    <source>
        <dbReference type="Pfam" id="PF12728"/>
    </source>
</evidence>
<comment type="caution">
    <text evidence="2">The sequence shown here is derived from an EMBL/GenBank/DDBJ whole genome shotgun (WGS) entry which is preliminary data.</text>
</comment>
<organism evidence="2 3">
    <name type="scientific">Microbacterium phyllosphaerae</name>
    <dbReference type="NCBI Taxonomy" id="124798"/>
    <lineage>
        <taxon>Bacteria</taxon>
        <taxon>Bacillati</taxon>
        <taxon>Actinomycetota</taxon>
        <taxon>Actinomycetes</taxon>
        <taxon>Micrococcales</taxon>
        <taxon>Microbacteriaceae</taxon>
        <taxon>Microbacterium</taxon>
    </lineage>
</organism>
<reference evidence="2 3" key="1">
    <citation type="submission" date="2021-03" db="EMBL/GenBank/DDBJ databases">
        <title>Sequencing the genomes of 1000 actinobacteria strains.</title>
        <authorList>
            <person name="Klenk H.-P."/>
        </authorList>
    </citation>
    <scope>NUCLEOTIDE SEQUENCE [LARGE SCALE GENOMIC DNA]</scope>
    <source>
        <strain evidence="2 3">DSM 13468</strain>
    </source>
</reference>
<dbReference type="EMBL" id="JAGIOA010000001">
    <property type="protein sequence ID" value="MBP2378953.1"/>
    <property type="molecule type" value="Genomic_DNA"/>
</dbReference>
<proteinExistence type="predicted"/>
<name>A0ABS4WSM4_9MICO</name>
<gene>
    <name evidence="2" type="ORF">JOF42_002448</name>
</gene>
<feature type="domain" description="Helix-turn-helix" evidence="1">
    <location>
        <begin position="15"/>
        <end position="59"/>
    </location>
</feature>
<evidence type="ECO:0000313" key="2">
    <source>
        <dbReference type="EMBL" id="MBP2378953.1"/>
    </source>
</evidence>
<dbReference type="Pfam" id="PF12728">
    <property type="entry name" value="HTH_17"/>
    <property type="match status" value="1"/>
</dbReference>